<sequence>MVSNDKFKSVAHRVTANHNGPRISVACFFFGDGGTDEKPYGPIKELISESSPPRYKEFLVREFVIKFLSRPLDKSGLDYYKI</sequence>
<keyword evidence="2" id="KW-1185">Reference proteome</keyword>
<protein>
    <submittedName>
        <fullName evidence="1">Uncharacterized protein</fullName>
    </submittedName>
</protein>
<dbReference type="Gene3D" id="2.60.120.330">
    <property type="entry name" value="B-lactam Antibiotic, Isopenicillin N Synthase, Chain"/>
    <property type="match status" value="1"/>
</dbReference>
<evidence type="ECO:0000313" key="2">
    <source>
        <dbReference type="Proteomes" id="UP001054252"/>
    </source>
</evidence>
<evidence type="ECO:0000313" key="1">
    <source>
        <dbReference type="EMBL" id="GKU85781.1"/>
    </source>
</evidence>
<dbReference type="Proteomes" id="UP001054252">
    <property type="component" value="Unassembled WGS sequence"/>
</dbReference>
<dbReference type="InterPro" id="IPR027443">
    <property type="entry name" value="IPNS-like_sf"/>
</dbReference>
<proteinExistence type="predicted"/>
<dbReference type="AlphaFoldDB" id="A0AAV5HF51"/>
<comment type="caution">
    <text evidence="1">The sequence shown here is derived from an EMBL/GenBank/DDBJ whole genome shotgun (WGS) entry which is preliminary data.</text>
</comment>
<reference evidence="1 2" key="1">
    <citation type="journal article" date="2021" name="Commun. Biol.">
        <title>The genome of Shorea leprosula (Dipterocarpaceae) highlights the ecological relevance of drought in aseasonal tropical rainforests.</title>
        <authorList>
            <person name="Ng K.K.S."/>
            <person name="Kobayashi M.J."/>
            <person name="Fawcett J.A."/>
            <person name="Hatakeyama M."/>
            <person name="Paape T."/>
            <person name="Ng C.H."/>
            <person name="Ang C.C."/>
            <person name="Tnah L.H."/>
            <person name="Lee C.T."/>
            <person name="Nishiyama T."/>
            <person name="Sese J."/>
            <person name="O'Brien M.J."/>
            <person name="Copetti D."/>
            <person name="Mohd Noor M.I."/>
            <person name="Ong R.C."/>
            <person name="Putra M."/>
            <person name="Sireger I.Z."/>
            <person name="Indrioko S."/>
            <person name="Kosugi Y."/>
            <person name="Izuno A."/>
            <person name="Isagi Y."/>
            <person name="Lee S.L."/>
            <person name="Shimizu K.K."/>
        </authorList>
    </citation>
    <scope>NUCLEOTIDE SEQUENCE [LARGE SCALE GENOMIC DNA]</scope>
    <source>
        <strain evidence="1">214</strain>
    </source>
</reference>
<organism evidence="1 2">
    <name type="scientific">Rubroshorea leprosula</name>
    <dbReference type="NCBI Taxonomy" id="152421"/>
    <lineage>
        <taxon>Eukaryota</taxon>
        <taxon>Viridiplantae</taxon>
        <taxon>Streptophyta</taxon>
        <taxon>Embryophyta</taxon>
        <taxon>Tracheophyta</taxon>
        <taxon>Spermatophyta</taxon>
        <taxon>Magnoliopsida</taxon>
        <taxon>eudicotyledons</taxon>
        <taxon>Gunneridae</taxon>
        <taxon>Pentapetalae</taxon>
        <taxon>rosids</taxon>
        <taxon>malvids</taxon>
        <taxon>Malvales</taxon>
        <taxon>Dipterocarpaceae</taxon>
        <taxon>Rubroshorea</taxon>
    </lineage>
</organism>
<dbReference type="SUPFAM" id="SSF51197">
    <property type="entry name" value="Clavaminate synthase-like"/>
    <property type="match status" value="1"/>
</dbReference>
<gene>
    <name evidence="1" type="ORF">SLEP1_g404</name>
</gene>
<dbReference type="EMBL" id="BPVZ01000001">
    <property type="protein sequence ID" value="GKU85781.1"/>
    <property type="molecule type" value="Genomic_DNA"/>
</dbReference>
<accession>A0AAV5HF51</accession>
<name>A0AAV5HF51_9ROSI</name>